<organism evidence="6 7">
    <name type="scientific">Streptomyces orinoci</name>
    <name type="common">Streptoverticillium orinoci</name>
    <dbReference type="NCBI Taxonomy" id="67339"/>
    <lineage>
        <taxon>Bacteria</taxon>
        <taxon>Bacillati</taxon>
        <taxon>Actinomycetota</taxon>
        <taxon>Actinomycetes</taxon>
        <taxon>Kitasatosporales</taxon>
        <taxon>Streptomycetaceae</taxon>
        <taxon>Streptomyces</taxon>
    </lineage>
</organism>
<evidence type="ECO:0000256" key="1">
    <source>
        <dbReference type="ARBA" id="ARBA00009897"/>
    </source>
</evidence>
<dbReference type="GO" id="GO:0016874">
    <property type="term" value="F:ligase activity"/>
    <property type="evidence" value="ECO:0007669"/>
    <property type="project" value="UniProtKB-KW"/>
</dbReference>
<dbReference type="Proteomes" id="UP001552594">
    <property type="component" value="Unassembled WGS sequence"/>
</dbReference>
<comment type="caution">
    <text evidence="6">The sequence shown here is derived from an EMBL/GenBank/DDBJ whole genome shotgun (WGS) entry which is preliminary data.</text>
</comment>
<dbReference type="SMART" id="SM01230">
    <property type="entry name" value="Gln-synt_C"/>
    <property type="match status" value="1"/>
</dbReference>
<keyword evidence="2 6" id="KW-0436">Ligase</keyword>
<dbReference type="InterPro" id="IPR036651">
    <property type="entry name" value="Gln_synt_N_sf"/>
</dbReference>
<dbReference type="EC" id="6.3.1.-" evidence="6"/>
<dbReference type="SUPFAM" id="SSF54368">
    <property type="entry name" value="Glutamine synthetase, N-terminal domain"/>
    <property type="match status" value="1"/>
</dbReference>
<feature type="domain" description="GS catalytic" evidence="5">
    <location>
        <begin position="122"/>
        <end position="452"/>
    </location>
</feature>
<evidence type="ECO:0000256" key="3">
    <source>
        <dbReference type="PROSITE-ProRule" id="PRU01331"/>
    </source>
</evidence>
<evidence type="ECO:0000313" key="6">
    <source>
        <dbReference type="EMBL" id="MEV5505385.1"/>
    </source>
</evidence>
<evidence type="ECO:0000256" key="2">
    <source>
        <dbReference type="ARBA" id="ARBA00022598"/>
    </source>
</evidence>
<dbReference type="Pfam" id="PF00120">
    <property type="entry name" value="Gln-synt_C"/>
    <property type="match status" value="1"/>
</dbReference>
<dbReference type="Gene3D" id="3.10.20.70">
    <property type="entry name" value="Glutamine synthetase, N-terminal domain"/>
    <property type="match status" value="1"/>
</dbReference>
<dbReference type="EMBL" id="JBFAUK010000002">
    <property type="protein sequence ID" value="MEV5505385.1"/>
    <property type="molecule type" value="Genomic_DNA"/>
</dbReference>
<proteinExistence type="inferred from homology"/>
<dbReference type="PANTHER" id="PTHR43785">
    <property type="entry name" value="GAMMA-GLUTAMYLPUTRESCINE SYNTHETASE"/>
    <property type="match status" value="1"/>
</dbReference>
<gene>
    <name evidence="6" type="ORF">AB0L16_02770</name>
</gene>
<dbReference type="InterPro" id="IPR008146">
    <property type="entry name" value="Gln_synth_cat_dom"/>
</dbReference>
<comment type="similarity">
    <text evidence="1 3 4">Belongs to the glutamine synthetase family.</text>
</comment>
<reference evidence="6 7" key="1">
    <citation type="submission" date="2024-06" db="EMBL/GenBank/DDBJ databases">
        <title>The Natural Products Discovery Center: Release of the First 8490 Sequenced Strains for Exploring Actinobacteria Biosynthetic Diversity.</title>
        <authorList>
            <person name="Kalkreuter E."/>
            <person name="Kautsar S.A."/>
            <person name="Yang D."/>
            <person name="Bader C.D."/>
            <person name="Teijaro C.N."/>
            <person name="Fluegel L."/>
            <person name="Davis C.M."/>
            <person name="Simpson J.R."/>
            <person name="Lauterbach L."/>
            <person name="Steele A.D."/>
            <person name="Gui C."/>
            <person name="Meng S."/>
            <person name="Li G."/>
            <person name="Viehrig K."/>
            <person name="Ye F."/>
            <person name="Su P."/>
            <person name="Kiefer A.F."/>
            <person name="Nichols A."/>
            <person name="Cepeda A.J."/>
            <person name="Yan W."/>
            <person name="Fan B."/>
            <person name="Jiang Y."/>
            <person name="Adhikari A."/>
            <person name="Zheng C.-J."/>
            <person name="Schuster L."/>
            <person name="Cowan T.M."/>
            <person name="Smanski M.J."/>
            <person name="Chevrette M.G."/>
            <person name="De Carvalho L.P.S."/>
            <person name="Shen B."/>
        </authorList>
    </citation>
    <scope>NUCLEOTIDE SEQUENCE [LARGE SCALE GENOMIC DNA]</scope>
    <source>
        <strain evidence="6 7">NPDC052347</strain>
    </source>
</reference>
<evidence type="ECO:0000313" key="7">
    <source>
        <dbReference type="Proteomes" id="UP001552594"/>
    </source>
</evidence>
<dbReference type="SUPFAM" id="SSF55931">
    <property type="entry name" value="Glutamine synthetase/guanido kinase"/>
    <property type="match status" value="1"/>
</dbReference>
<dbReference type="Gene3D" id="3.30.590.10">
    <property type="entry name" value="Glutamine synthetase/guanido kinase, catalytic domain"/>
    <property type="match status" value="1"/>
</dbReference>
<accession>A0ABV3JRB7</accession>
<dbReference type="PROSITE" id="PS51987">
    <property type="entry name" value="GS_CATALYTIC"/>
    <property type="match status" value="1"/>
</dbReference>
<name>A0ABV3JRB7_STRON</name>
<keyword evidence="7" id="KW-1185">Reference proteome</keyword>
<dbReference type="RefSeq" id="WP_109278557.1">
    <property type="nucleotide sequence ID" value="NZ_JBFAUK010000002.1"/>
</dbReference>
<protein>
    <submittedName>
        <fullName evidence="6">Glutamine synthetase family protein</fullName>
        <ecNumber evidence="6">6.3.1.-</ecNumber>
    </submittedName>
</protein>
<sequence length="452" mass="48217">MQTPRRERAESAARQEAAQLTARGVHAVALTWVDNAGITRVKAVPTARLAHTARWGVGMSPVFDVYLSDDSAVTSRHIGGPDGDLRLFPDLGRLTVLAAQPGWAWAPVDRYLQEGPPYPACQRQFAGRMAERAAGHGLRLRMGFETEWVVVRGGRPEREPDYACGGPAYGMTRVVELSAYLRDLLDALAAQQIDVLQIHPEYSPGQLEVSIAPSDPVGAADLAVLVRETIRAVSLRHGLDALFGPVVEAGAVGNGAHLHLSPWREERNLLRGGEGPCGMTAEGEAFLAGVLRELPALLALGAPSPASYLRLRPSRWAGAFACWGPENREAALRFVPGAPDAPEAANAEVKCLDPAANPYLVTGGVLAAGLAGMEAGLTLPEPVSGDPARTGGQRRLPESLDAAVDAFERSELLREALGDPLFEAIIAVRRAEAARFEGAAPQDIADATRRRY</sequence>
<dbReference type="PANTHER" id="PTHR43785:SF12">
    <property type="entry name" value="TYPE-1 GLUTAMINE SYNTHETASE 2"/>
    <property type="match status" value="1"/>
</dbReference>
<dbReference type="InterPro" id="IPR014746">
    <property type="entry name" value="Gln_synth/guanido_kin_cat_dom"/>
</dbReference>
<evidence type="ECO:0000259" key="5">
    <source>
        <dbReference type="PROSITE" id="PS51987"/>
    </source>
</evidence>
<evidence type="ECO:0000256" key="4">
    <source>
        <dbReference type="RuleBase" id="RU000384"/>
    </source>
</evidence>